<reference evidence="7" key="1">
    <citation type="submission" date="2022-11" db="EMBL/GenBank/DDBJ databases">
        <authorList>
            <person name="Scott C."/>
            <person name="Bruce N."/>
        </authorList>
    </citation>
    <scope>NUCLEOTIDE SEQUENCE</scope>
</reference>
<evidence type="ECO:0000256" key="3">
    <source>
        <dbReference type="ARBA" id="ARBA00023015"/>
    </source>
</evidence>
<evidence type="ECO:0000313" key="7">
    <source>
        <dbReference type="EMBL" id="CAI4215233.1"/>
    </source>
</evidence>
<feature type="compositionally biased region" description="Basic and acidic residues" evidence="6">
    <location>
        <begin position="708"/>
        <end position="717"/>
    </location>
</feature>
<keyword evidence="3" id="KW-0805">Transcription regulation</keyword>
<name>A0A9P1H3D3_9PEZI</name>
<dbReference type="PANTHER" id="PTHR47660:SF2">
    <property type="entry name" value="TRANSCRIPTION FACTOR WITH C2H2 AND ZN(2)-CYS(6) DNA BINDING DOMAIN (EUROFUNG)"/>
    <property type="match status" value="1"/>
</dbReference>
<dbReference type="GO" id="GO:0046872">
    <property type="term" value="F:metal ion binding"/>
    <property type="evidence" value="ECO:0007669"/>
    <property type="project" value="UniProtKB-KW"/>
</dbReference>
<feature type="region of interest" description="Disordered" evidence="6">
    <location>
        <begin position="161"/>
        <end position="188"/>
    </location>
</feature>
<proteinExistence type="predicted"/>
<evidence type="ECO:0008006" key="9">
    <source>
        <dbReference type="Google" id="ProtNLM"/>
    </source>
</evidence>
<sequence>MPKPDVIKGSVRTMCGEEPSLRGTVRSSIIKGRGPTDDASGSLHGYRPNRVAQPDHSSEAHDSTELADFSHGGSQNSRCSSQNPIVNFPTQPGDLLFPNQPDGQPRRHAAARRDFVSPDPNYHDLLMWPSDYALELDMYAGPLHITAGALAGTAFTELSDISSGSEPMTSTSSQGSIHTSNTSMLSSGDYESMLKPMEAPHHHGRGYDPRVRSYHRRRILVAAGTLQSSGLLRLLPSDGHCASGMPRAEVKDESHWLSLEKYLEHADWDSSDLTAVIPMTQRTRDKMLAITQFFLHKALDIHRGGLNSLPKTGYPSPGNFNFIVLPPNKMLEYLLRSHVRTLSSYFNLVVAGCVDPNEMLVNNQASTLLVLLMIAQGASAIPMAEARHLATGLTETCRISLFDTIEKNVEFSADPVALRCALLFTILGAWSGDKWLMDIAMGQRGMYLSMLKHAGMLESRAGMVPQTNMDPQSQWRGWLHRESQNRLVYNWVMVDQELSLFHDTAPTLAISDLQCPLPGAEVLWMSTSAEEWMSHVQKLFGGELSVNPQALSSTAMTPSLCDLFHDFLHNNLARQQGSITPMHLRLLLHPPVAALPQEVQGLLQKWYEVSISVSKQTPGCHVTQCNLVLYHLISLNAVTNFPEIERLARREGFDGSSWDLSQRHKRCISNREEAIFHSGQVLRLVRSMPVNRRPNWCFTHVDSPIFADREKQGDRSETPTPTIKRSSTPVHIKGGDMVAVDQVTPEDAAIISYLWSRDGIPVLTRHDGSTIGLDKTCNVLAYGLSTLSEGISTRIGDGIKRKLAMLGSHWAGDSMGQMGI</sequence>
<evidence type="ECO:0000256" key="4">
    <source>
        <dbReference type="ARBA" id="ARBA00023163"/>
    </source>
</evidence>
<evidence type="ECO:0000256" key="6">
    <source>
        <dbReference type="SAM" id="MobiDB-lite"/>
    </source>
</evidence>
<evidence type="ECO:0000256" key="1">
    <source>
        <dbReference type="ARBA" id="ARBA00022723"/>
    </source>
</evidence>
<comment type="caution">
    <text evidence="7">The sequence shown here is derived from an EMBL/GenBank/DDBJ whole genome shotgun (WGS) entry which is preliminary data.</text>
</comment>
<organism evidence="7 8">
    <name type="scientific">Parascedosporium putredinis</name>
    <dbReference type="NCBI Taxonomy" id="1442378"/>
    <lineage>
        <taxon>Eukaryota</taxon>
        <taxon>Fungi</taxon>
        <taxon>Dikarya</taxon>
        <taxon>Ascomycota</taxon>
        <taxon>Pezizomycotina</taxon>
        <taxon>Sordariomycetes</taxon>
        <taxon>Hypocreomycetidae</taxon>
        <taxon>Microascales</taxon>
        <taxon>Microascaceae</taxon>
        <taxon>Parascedosporium</taxon>
    </lineage>
</organism>
<protein>
    <recommendedName>
        <fullName evidence="9">Transcription factor domain-containing protein</fullName>
    </recommendedName>
</protein>
<keyword evidence="4" id="KW-0804">Transcription</keyword>
<accession>A0A9P1H3D3</accession>
<dbReference type="EMBL" id="CALLCH030000012">
    <property type="protein sequence ID" value="CAI4215233.1"/>
    <property type="molecule type" value="Genomic_DNA"/>
</dbReference>
<evidence type="ECO:0000313" key="8">
    <source>
        <dbReference type="Proteomes" id="UP000838763"/>
    </source>
</evidence>
<dbReference type="OrthoDB" id="40579at2759"/>
<feature type="region of interest" description="Disordered" evidence="6">
    <location>
        <begin position="1"/>
        <end position="80"/>
    </location>
</feature>
<feature type="compositionally biased region" description="Polar residues" evidence="6">
    <location>
        <begin position="174"/>
        <end position="186"/>
    </location>
</feature>
<gene>
    <name evidence="7" type="ORF">PPNO1_LOCUS4949</name>
</gene>
<feature type="compositionally biased region" description="Low complexity" evidence="6">
    <location>
        <begin position="162"/>
        <end position="173"/>
    </location>
</feature>
<keyword evidence="1" id="KW-0479">Metal-binding</keyword>
<evidence type="ECO:0000256" key="2">
    <source>
        <dbReference type="ARBA" id="ARBA00022833"/>
    </source>
</evidence>
<feature type="region of interest" description="Disordered" evidence="6">
    <location>
        <begin position="708"/>
        <end position="727"/>
    </location>
</feature>
<feature type="compositionally biased region" description="Polar residues" evidence="6">
    <location>
        <begin position="718"/>
        <end position="727"/>
    </location>
</feature>
<keyword evidence="8" id="KW-1185">Reference proteome</keyword>
<evidence type="ECO:0000256" key="5">
    <source>
        <dbReference type="ARBA" id="ARBA00023242"/>
    </source>
</evidence>
<keyword evidence="2" id="KW-0862">Zinc</keyword>
<dbReference type="AlphaFoldDB" id="A0A9P1H3D3"/>
<dbReference type="PANTHER" id="PTHR47660">
    <property type="entry name" value="TRANSCRIPTION FACTOR WITH C2H2 AND ZN(2)-CYS(6) DNA BINDING DOMAIN (EUROFUNG)-RELATED-RELATED"/>
    <property type="match status" value="1"/>
</dbReference>
<dbReference type="Proteomes" id="UP000838763">
    <property type="component" value="Unassembled WGS sequence"/>
</dbReference>
<keyword evidence="5" id="KW-0539">Nucleus</keyword>